<dbReference type="PANTHER" id="PTHR33607">
    <property type="entry name" value="ENDONUCLEASE-1"/>
    <property type="match status" value="1"/>
</dbReference>
<dbReference type="PROSITE" id="PS51257">
    <property type="entry name" value="PROKAR_LIPOPROTEIN"/>
    <property type="match status" value="1"/>
</dbReference>
<dbReference type="InterPro" id="IPR044925">
    <property type="entry name" value="His-Me_finger_sf"/>
</dbReference>
<evidence type="ECO:0000313" key="3">
    <source>
        <dbReference type="EMBL" id="BAP01245.1"/>
    </source>
</evidence>
<gene>
    <name evidence="3" type="primary">endA</name>
    <name evidence="3" type="ORF">MCAL160_0876</name>
</gene>
<dbReference type="SUPFAM" id="SSF54060">
    <property type="entry name" value="His-Me finger endonucleases"/>
    <property type="match status" value="1"/>
</dbReference>
<keyword evidence="3" id="KW-0255">Endonuclease</keyword>
<keyword evidence="2" id="KW-0378">Hydrolase</keyword>
<reference evidence="3" key="4">
    <citation type="submission" date="2024-06" db="EMBL/GenBank/DDBJ databases">
        <authorList>
            <consortium name="Mycoplasma californicum genome sequencing consortium"/>
            <person name="Hata E."/>
            <person name="Tanaka K."/>
            <person name="Tamamura Y."/>
        </authorList>
    </citation>
    <scope>NUCLEOTIDE SEQUENCE</scope>
    <source>
        <strain evidence="3">HAZ160_1</strain>
    </source>
</reference>
<evidence type="ECO:0000256" key="2">
    <source>
        <dbReference type="ARBA" id="ARBA00022801"/>
    </source>
</evidence>
<dbReference type="GO" id="GO:0004519">
    <property type="term" value="F:endonuclease activity"/>
    <property type="evidence" value="ECO:0007669"/>
    <property type="project" value="UniProtKB-KW"/>
</dbReference>
<sequence>MNKKIRLFTLSTATIIPLVTIACQKTTQEQKTFNSKYIYTDSEYYKGLDGLKGVQLFDELVKIQNRYWTKNIQRKESNYSELYKIYPRAFKDNFYEKDNTVLDIYSENPKGSDPYNFDFKHFDGKGGVDTGKNIKGEGNKYNREHLIPQSWFDRNEQVRTDAHFVWPTDKKVNELRGNSIFAPTPNGKKSLNGTLTSKLTSEPIDEFKGDVARAMFYFVLTHDEYSKQSNFIFEDKKPYIASKYLEIYKDWAKKDAIDAFDIQRNNEIAKVYGGLRNPFCDYPELVDLIFNPGDKVFKDKGVLVSVAN</sequence>
<name>A0AAT9F8K1_9BACT</name>
<proteinExistence type="predicted"/>
<reference evidence="3" key="2">
    <citation type="journal article" date="2014" name="Genome Announc.">
        <title>Complete Genome Sequence of Mycoplasma californicum Strain HAZ160_1 from Bovine Mastitic Milk in Japan.</title>
        <authorList>
            <person name="Hata E."/>
            <person name="Murakami K."/>
        </authorList>
    </citation>
    <scope>NUCLEOTIDE SEQUENCE</scope>
    <source>
        <strain evidence="3">HAZ160_1</strain>
    </source>
</reference>
<evidence type="ECO:0000256" key="1">
    <source>
        <dbReference type="ARBA" id="ARBA00022722"/>
    </source>
</evidence>
<dbReference type="PANTHER" id="PTHR33607:SF2">
    <property type="entry name" value="ENDONUCLEASE-1"/>
    <property type="match status" value="1"/>
</dbReference>
<dbReference type="RefSeq" id="WP_052462025.1">
    <property type="nucleotide sequence ID" value="NZ_AP013353.1"/>
</dbReference>
<organism evidence="3">
    <name type="scientific">Mycoplasmopsis californica HAZ160_1</name>
    <dbReference type="NCBI Taxonomy" id="1397850"/>
    <lineage>
        <taxon>Bacteria</taxon>
        <taxon>Bacillati</taxon>
        <taxon>Mycoplasmatota</taxon>
        <taxon>Mycoplasmoidales</taxon>
        <taxon>Metamycoplasmataceae</taxon>
        <taxon>Mycoplasmopsis</taxon>
    </lineage>
</organism>
<dbReference type="AlphaFoldDB" id="A0AAT9F8K1"/>
<dbReference type="InterPro" id="IPR007346">
    <property type="entry name" value="Endonuclease-I"/>
</dbReference>
<protein>
    <submittedName>
        <fullName evidence="3">Endonuclease I</fullName>
    </submittedName>
</protein>
<dbReference type="GO" id="GO:0016787">
    <property type="term" value="F:hydrolase activity"/>
    <property type="evidence" value="ECO:0007669"/>
    <property type="project" value="UniProtKB-KW"/>
</dbReference>
<dbReference type="KEGG" id="mcm:MCAL160_0876"/>
<dbReference type="EMBL" id="AP013353">
    <property type="protein sequence ID" value="BAP01245.1"/>
    <property type="molecule type" value="Genomic_DNA"/>
</dbReference>
<dbReference type="Pfam" id="PF04231">
    <property type="entry name" value="Endonuclease_1"/>
    <property type="match status" value="1"/>
</dbReference>
<keyword evidence="1" id="KW-0540">Nuclease</keyword>
<reference evidence="3" key="1">
    <citation type="journal article" date="2014" name="Appl. Environ. Microbiol.">
        <title>Molecular Epidemiology of Cases of Mycoplasma californicum Infection in Japan.</title>
        <authorList>
            <person name="Hata E."/>
            <person name="Suzuki K."/>
            <person name="Hanyu H."/>
            <person name="Itoh M."/>
            <person name="Higuchi H."/>
            <person name="Kobayashi H."/>
        </authorList>
    </citation>
    <scope>NUCLEOTIDE SEQUENCE</scope>
    <source>
        <strain evidence="3">HAZ160_1</strain>
    </source>
</reference>
<reference evidence="3" key="3">
    <citation type="journal article" date="2019" name="Vet. Microbiol.">
        <title>Mutations associated with change of susceptibility to lincosamides and/or macrolides in field and laboratory-derived Mycoplasma californicum strains in Japan, and development of a rapid detection method for these mutations.</title>
        <authorList>
            <person name="Hata E."/>
            <person name="Nagai K."/>
            <person name="Murakami K."/>
        </authorList>
    </citation>
    <scope>NUCLEOTIDE SEQUENCE</scope>
    <source>
        <strain evidence="3">HAZ160_1</strain>
    </source>
</reference>
<accession>A0AAT9F8K1</accession>